<name>A0A6I4VWW5_9BACL</name>
<dbReference type="Gene3D" id="3.40.50.300">
    <property type="entry name" value="P-loop containing nucleotide triphosphate hydrolases"/>
    <property type="match status" value="1"/>
</dbReference>
<evidence type="ECO:0000256" key="4">
    <source>
        <dbReference type="ARBA" id="ARBA00022705"/>
    </source>
</evidence>
<dbReference type="Pfam" id="PF16193">
    <property type="entry name" value="AAA_assoc_2"/>
    <property type="match status" value="1"/>
</dbReference>
<dbReference type="FunFam" id="3.40.50.300:FF:000137">
    <property type="entry name" value="Replication-associated recombination protein A"/>
    <property type="match status" value="1"/>
</dbReference>
<dbReference type="Pfam" id="PF12002">
    <property type="entry name" value="MgsA_C"/>
    <property type="match status" value="1"/>
</dbReference>
<dbReference type="FunFam" id="1.10.8.60:FF:000029">
    <property type="entry name" value="Replication-associated recombination protein A"/>
    <property type="match status" value="1"/>
</dbReference>
<keyword evidence="10" id="KW-1185">Reference proteome</keyword>
<dbReference type="FunFam" id="1.20.272.10:FF:000001">
    <property type="entry name" value="Putative AAA family ATPase"/>
    <property type="match status" value="1"/>
</dbReference>
<gene>
    <name evidence="9" type="ORF">GSM42_11610</name>
</gene>
<dbReference type="GO" id="GO:0005524">
    <property type="term" value="F:ATP binding"/>
    <property type="evidence" value="ECO:0007669"/>
    <property type="project" value="UniProtKB-KW"/>
</dbReference>
<dbReference type="SUPFAM" id="SSF52540">
    <property type="entry name" value="P-loop containing nucleoside triphosphate hydrolases"/>
    <property type="match status" value="1"/>
</dbReference>
<dbReference type="SMART" id="SM00382">
    <property type="entry name" value="AAA"/>
    <property type="match status" value="1"/>
</dbReference>
<dbReference type="GO" id="GO:0006261">
    <property type="term" value="P:DNA-templated DNA replication"/>
    <property type="evidence" value="ECO:0007669"/>
    <property type="project" value="TreeGrafter"/>
</dbReference>
<evidence type="ECO:0000256" key="1">
    <source>
        <dbReference type="ARBA" id="ARBA00002393"/>
    </source>
</evidence>
<sequence>MNLFSHLGEEAKQKKGPLASRMRPRSLHDFIGQQHLIGEGKLLRRAIEADQLTSLILHGPPGTGKTTLAEIIANSTDAAFIKAHAVGTGANDIKQIAKDAMNRLAMEDTRTILFIDEIHRLNRAQQDVLLPDVEDGGIILIGATTENPSYEVNTALLSRSLVFELNALSTEEVISILNHALHDKERGLGMYTCRVEEEALLHLAQKAGGDTRHALNALELAVITTKPDTDGVRHLTLSVAEECIQQKRIRYDKKGDGHYDSISAFIKSMRGSDPDATLYYLAKMLLAGEDPKFIARRILIQAAEDVGLADPRALMVASAAAHAVEYVGMPEARIPLAEAALYLATAPKSNSAYMGINKAMEAVKKEYNGEVPPSLQNHKQDEYKYPHNYDNHYIEQQYLPHEHKNKTFYQPGYLGYEGKVIEHLNWVKNPLKEEK</sequence>
<keyword evidence="4" id="KW-0235">DNA replication</keyword>
<dbReference type="PANTHER" id="PTHR13779:SF7">
    <property type="entry name" value="ATPASE WRNIP1"/>
    <property type="match status" value="1"/>
</dbReference>
<evidence type="ECO:0000256" key="7">
    <source>
        <dbReference type="SAM" id="MobiDB-lite"/>
    </source>
</evidence>
<dbReference type="InterPro" id="IPR027417">
    <property type="entry name" value="P-loop_NTPase"/>
</dbReference>
<evidence type="ECO:0000256" key="2">
    <source>
        <dbReference type="ARBA" id="ARBA00008959"/>
    </source>
</evidence>
<dbReference type="InterPro" id="IPR051314">
    <property type="entry name" value="AAA_ATPase_RarA/MGS1/WRNIP1"/>
</dbReference>
<dbReference type="InterPro" id="IPR021886">
    <property type="entry name" value="MgsA_C"/>
</dbReference>
<evidence type="ECO:0000313" key="10">
    <source>
        <dbReference type="Proteomes" id="UP000430692"/>
    </source>
</evidence>
<keyword evidence="6" id="KW-0067">ATP-binding</keyword>
<evidence type="ECO:0000256" key="6">
    <source>
        <dbReference type="ARBA" id="ARBA00022840"/>
    </source>
</evidence>
<comment type="function">
    <text evidence="1">DNA-dependent ATPase that plays important roles in cellular responses to stalled DNA replication processes.</text>
</comment>
<comment type="caution">
    <text evidence="9">The sequence shown here is derived from an EMBL/GenBank/DDBJ whole genome shotgun (WGS) entry which is preliminary data.</text>
</comment>
<keyword evidence="5" id="KW-0547">Nucleotide-binding</keyword>
<proteinExistence type="inferred from homology"/>
<feature type="region of interest" description="Disordered" evidence="7">
    <location>
        <begin position="1"/>
        <end position="22"/>
    </location>
</feature>
<dbReference type="GO" id="GO:0000731">
    <property type="term" value="P:DNA synthesis involved in DNA repair"/>
    <property type="evidence" value="ECO:0007669"/>
    <property type="project" value="TreeGrafter"/>
</dbReference>
<dbReference type="RefSeq" id="WP_160801704.1">
    <property type="nucleotide sequence ID" value="NZ_WUUL01000007.1"/>
</dbReference>
<dbReference type="AlphaFoldDB" id="A0A6I4VWW5"/>
<dbReference type="Gene3D" id="1.20.272.10">
    <property type="match status" value="1"/>
</dbReference>
<reference evidence="9 10" key="1">
    <citation type="submission" date="2019-12" db="EMBL/GenBank/DDBJ databases">
        <title>Whole-genome analyses of novel actinobacteria.</title>
        <authorList>
            <person name="Sahin N."/>
            <person name="Saygin H."/>
        </authorList>
    </citation>
    <scope>NUCLEOTIDE SEQUENCE [LARGE SCALE GENOMIC DNA]</scope>
    <source>
        <strain evidence="9 10">KC615</strain>
    </source>
</reference>
<dbReference type="GO" id="GO:0003677">
    <property type="term" value="F:DNA binding"/>
    <property type="evidence" value="ECO:0007669"/>
    <property type="project" value="InterPro"/>
</dbReference>
<dbReference type="Proteomes" id="UP000430692">
    <property type="component" value="Unassembled WGS sequence"/>
</dbReference>
<evidence type="ECO:0000256" key="5">
    <source>
        <dbReference type="ARBA" id="ARBA00022741"/>
    </source>
</evidence>
<dbReference type="GO" id="GO:0009378">
    <property type="term" value="F:four-way junction helicase activity"/>
    <property type="evidence" value="ECO:0007669"/>
    <property type="project" value="InterPro"/>
</dbReference>
<comment type="similarity">
    <text evidence="2">Belongs to the AAA ATPase family. RarA/MGS1/WRNIP1 subfamily.</text>
</comment>
<dbReference type="GO" id="GO:0006310">
    <property type="term" value="P:DNA recombination"/>
    <property type="evidence" value="ECO:0007669"/>
    <property type="project" value="InterPro"/>
</dbReference>
<dbReference type="Pfam" id="PF05496">
    <property type="entry name" value="RuvB_N"/>
    <property type="match status" value="1"/>
</dbReference>
<dbReference type="GO" id="GO:0008047">
    <property type="term" value="F:enzyme activator activity"/>
    <property type="evidence" value="ECO:0007669"/>
    <property type="project" value="TreeGrafter"/>
</dbReference>
<accession>A0A6I4VWW5</accession>
<dbReference type="CDD" id="cd18139">
    <property type="entry name" value="HLD_clamp_RarA"/>
    <property type="match status" value="1"/>
</dbReference>
<dbReference type="GO" id="GO:0017116">
    <property type="term" value="F:single-stranded DNA helicase activity"/>
    <property type="evidence" value="ECO:0007669"/>
    <property type="project" value="TreeGrafter"/>
</dbReference>
<dbReference type="PANTHER" id="PTHR13779">
    <property type="entry name" value="WERNER HELICASE-INTERACTING PROTEIN 1 FAMILY MEMBER"/>
    <property type="match status" value="1"/>
</dbReference>
<dbReference type="EMBL" id="WUUL01000007">
    <property type="protein sequence ID" value="MXQ54346.1"/>
    <property type="molecule type" value="Genomic_DNA"/>
</dbReference>
<organism evidence="9 10">
    <name type="scientific">Shimazuella alba</name>
    <dbReference type="NCBI Taxonomy" id="2690964"/>
    <lineage>
        <taxon>Bacteria</taxon>
        <taxon>Bacillati</taxon>
        <taxon>Bacillota</taxon>
        <taxon>Bacilli</taxon>
        <taxon>Bacillales</taxon>
        <taxon>Thermoactinomycetaceae</taxon>
        <taxon>Shimazuella</taxon>
    </lineage>
</organism>
<dbReference type="InterPro" id="IPR032423">
    <property type="entry name" value="AAA_assoc_2"/>
</dbReference>
<dbReference type="SUPFAM" id="SSF48019">
    <property type="entry name" value="post-AAA+ oligomerization domain-like"/>
    <property type="match status" value="1"/>
</dbReference>
<dbReference type="Gene3D" id="1.10.3710.10">
    <property type="entry name" value="DNA polymerase III clamp loader subunits, C-terminal domain"/>
    <property type="match status" value="1"/>
</dbReference>
<evidence type="ECO:0000259" key="8">
    <source>
        <dbReference type="SMART" id="SM00382"/>
    </source>
</evidence>
<dbReference type="CDD" id="cd00009">
    <property type="entry name" value="AAA"/>
    <property type="match status" value="1"/>
</dbReference>
<dbReference type="InterPro" id="IPR003593">
    <property type="entry name" value="AAA+_ATPase"/>
</dbReference>
<evidence type="ECO:0000256" key="3">
    <source>
        <dbReference type="ARBA" id="ARBA00020776"/>
    </source>
</evidence>
<dbReference type="Gene3D" id="1.10.8.60">
    <property type="match status" value="1"/>
</dbReference>
<feature type="domain" description="AAA+ ATPase" evidence="8">
    <location>
        <begin position="51"/>
        <end position="168"/>
    </location>
</feature>
<protein>
    <recommendedName>
        <fullName evidence="3">Replication-associated recombination protein A</fullName>
    </recommendedName>
</protein>
<dbReference type="InterPro" id="IPR008824">
    <property type="entry name" value="RuvB-like_N"/>
</dbReference>
<dbReference type="InterPro" id="IPR008921">
    <property type="entry name" value="DNA_pol3_clamp-load_cplx_C"/>
</dbReference>
<evidence type="ECO:0000313" key="9">
    <source>
        <dbReference type="EMBL" id="MXQ54346.1"/>
    </source>
</evidence>